<dbReference type="STRING" id="291195.A0A437ALM6"/>
<reference evidence="3 4" key="1">
    <citation type="submission" date="2018-10" db="EMBL/GenBank/DDBJ databases">
        <title>Draft genome sequence of the microsporidian Tubulinosema ratisbonensis.</title>
        <authorList>
            <person name="Polonais V."/>
            <person name="Peyretaillade E."/>
            <person name="Niehus S."/>
            <person name="Wawrzyniak I."/>
            <person name="Franchet A."/>
            <person name="Gaspin C."/>
            <person name="Reichstadt M."/>
            <person name="Belser C."/>
            <person name="Labadie K."/>
            <person name="Delbac F."/>
            <person name="Ferrandon D."/>
        </authorList>
    </citation>
    <scope>NUCLEOTIDE SEQUENCE [LARGE SCALE GENOMIC DNA]</scope>
    <source>
        <strain evidence="3 4">Franzen</strain>
    </source>
</reference>
<dbReference type="AlphaFoldDB" id="A0A437ALM6"/>
<evidence type="ECO:0000313" key="4">
    <source>
        <dbReference type="Proteomes" id="UP000282876"/>
    </source>
</evidence>
<dbReference type="Proteomes" id="UP000282876">
    <property type="component" value="Unassembled WGS sequence"/>
</dbReference>
<proteinExistence type="predicted"/>
<dbReference type="PANTHER" id="PTHR21600:SF40">
    <property type="entry name" value="PSEUDOURIDYLATE SYNTHASE RPUSD2"/>
    <property type="match status" value="1"/>
</dbReference>
<dbReference type="EMBL" id="RCSS01000336">
    <property type="protein sequence ID" value="RVD92014.1"/>
    <property type="molecule type" value="Genomic_DNA"/>
</dbReference>
<name>A0A437ALM6_9MICR</name>
<dbReference type="PROSITE" id="PS50889">
    <property type="entry name" value="S4"/>
    <property type="match status" value="1"/>
</dbReference>
<dbReference type="Pfam" id="PF00849">
    <property type="entry name" value="PseudoU_synth_2"/>
    <property type="match status" value="1"/>
</dbReference>
<dbReference type="GO" id="GO:0000455">
    <property type="term" value="P:enzyme-directed rRNA pseudouridine synthesis"/>
    <property type="evidence" value="ECO:0007669"/>
    <property type="project" value="TreeGrafter"/>
</dbReference>
<keyword evidence="4" id="KW-1185">Reference proteome</keyword>
<organism evidence="3 4">
    <name type="scientific">Tubulinosema ratisbonensis</name>
    <dbReference type="NCBI Taxonomy" id="291195"/>
    <lineage>
        <taxon>Eukaryota</taxon>
        <taxon>Fungi</taxon>
        <taxon>Fungi incertae sedis</taxon>
        <taxon>Microsporidia</taxon>
        <taxon>Tubulinosematoidea</taxon>
        <taxon>Tubulinosematidae</taxon>
        <taxon>Tubulinosema</taxon>
    </lineage>
</organism>
<evidence type="ECO:0000313" key="3">
    <source>
        <dbReference type="EMBL" id="RVD92014.1"/>
    </source>
</evidence>
<accession>A0A437ALM6</accession>
<dbReference type="GO" id="GO:0009982">
    <property type="term" value="F:pseudouridine synthase activity"/>
    <property type="evidence" value="ECO:0007669"/>
    <property type="project" value="InterPro"/>
</dbReference>
<dbReference type="OrthoDB" id="424794at2759"/>
<dbReference type="PANTHER" id="PTHR21600">
    <property type="entry name" value="MITOCHONDRIAL RNA PSEUDOURIDINE SYNTHASE"/>
    <property type="match status" value="1"/>
</dbReference>
<dbReference type="InterPro" id="IPR020103">
    <property type="entry name" value="PsdUridine_synth_cat_dom_sf"/>
</dbReference>
<dbReference type="Gene3D" id="3.30.2350.10">
    <property type="entry name" value="Pseudouridine synthase"/>
    <property type="match status" value="1"/>
</dbReference>
<gene>
    <name evidence="3" type="ORF">TUBRATIS_15010</name>
</gene>
<comment type="caution">
    <text evidence="3">The sequence shown here is derived from an EMBL/GenBank/DDBJ whole genome shotgun (WGS) entry which is preliminary data.</text>
</comment>
<dbReference type="SUPFAM" id="SSF55120">
    <property type="entry name" value="Pseudouridine synthase"/>
    <property type="match status" value="1"/>
</dbReference>
<dbReference type="InterPro" id="IPR006145">
    <property type="entry name" value="PsdUridine_synth_RsuA/RluA"/>
</dbReference>
<dbReference type="CDD" id="cd00165">
    <property type="entry name" value="S4"/>
    <property type="match status" value="1"/>
</dbReference>
<dbReference type="InterPro" id="IPR050188">
    <property type="entry name" value="RluA_PseudoU_synthase"/>
</dbReference>
<sequence>MERTISYFYEFKANAKERWFNRTILEIMNTDFFSPVKNYAKKAIENGVIKVNDKLVSIDYKVKLHDVITHFVHIHEPIAPQIEVIAEEDEYIVVYKPSGIPCHPTSRYRTFTVLSSLNRNLICAHRLDVPTSGVLILYKKEFKENMKNKLKDTKKIYLAKVKGNFTKPITVDKKIKRILGLGSEISENGKESKTIFKPLKYKNGHTLIECELITGRTHQIRIHLKYLGFTIVNDKKYESNLEFKSVFLKCKSDPLNFTKENERFAVQNCVGINQRVLNYKEDYICLHAYKYFFNNKWYTADLPDWAKEF</sequence>
<dbReference type="SUPFAM" id="SSF55174">
    <property type="entry name" value="Alpha-L RNA-binding motif"/>
    <property type="match status" value="1"/>
</dbReference>
<protein>
    <submittedName>
        <fullName evidence="3">Pseudouridylate synthase</fullName>
    </submittedName>
</protein>
<dbReference type="GO" id="GO:0003723">
    <property type="term" value="F:RNA binding"/>
    <property type="evidence" value="ECO:0007669"/>
    <property type="project" value="UniProtKB-KW"/>
</dbReference>
<dbReference type="VEuPathDB" id="MicrosporidiaDB:TUBRATIS_15010"/>
<feature type="domain" description="Pseudouridine synthase RsuA/RluA-like" evidence="2">
    <location>
        <begin position="91"/>
        <end position="225"/>
    </location>
</feature>
<keyword evidence="1" id="KW-0694">RNA-binding</keyword>
<evidence type="ECO:0000256" key="1">
    <source>
        <dbReference type="PROSITE-ProRule" id="PRU00182"/>
    </source>
</evidence>
<evidence type="ECO:0000259" key="2">
    <source>
        <dbReference type="Pfam" id="PF00849"/>
    </source>
</evidence>